<dbReference type="PROSITE" id="PS50011">
    <property type="entry name" value="PROTEIN_KINASE_DOM"/>
    <property type="match status" value="1"/>
</dbReference>
<evidence type="ECO:0000313" key="17">
    <source>
        <dbReference type="Proteomes" id="UP000652761"/>
    </source>
</evidence>
<evidence type="ECO:0000256" key="14">
    <source>
        <dbReference type="SAM" id="Phobius"/>
    </source>
</evidence>
<dbReference type="Gene3D" id="3.30.200.20">
    <property type="entry name" value="Phosphorylase Kinase, domain 1"/>
    <property type="match status" value="1"/>
</dbReference>
<dbReference type="Proteomes" id="UP000652761">
    <property type="component" value="Unassembled WGS sequence"/>
</dbReference>
<keyword evidence="6 13" id="KW-0547">Nucleotide-binding</keyword>
<feature type="domain" description="Protein kinase" evidence="15">
    <location>
        <begin position="114"/>
        <end position="301"/>
    </location>
</feature>
<dbReference type="PROSITE" id="PS00107">
    <property type="entry name" value="PROTEIN_KINASE_ATP"/>
    <property type="match status" value="1"/>
</dbReference>
<dbReference type="AlphaFoldDB" id="A0A843UYI2"/>
<dbReference type="EMBL" id="NMUH01000983">
    <property type="protein sequence ID" value="MQL87507.1"/>
    <property type="molecule type" value="Genomic_DNA"/>
</dbReference>
<keyword evidence="7" id="KW-0418">Kinase</keyword>
<dbReference type="FunFam" id="3.30.200.20:FF:000039">
    <property type="entry name" value="receptor-like protein kinase FERONIA"/>
    <property type="match status" value="1"/>
</dbReference>
<dbReference type="OrthoDB" id="4062651at2759"/>
<keyword evidence="4" id="KW-0808">Transferase</keyword>
<dbReference type="PANTHER" id="PTHR47982:SF20">
    <property type="entry name" value="NON-SPECIFIC SERINE_THREONINE PROTEIN KINASE"/>
    <property type="match status" value="1"/>
</dbReference>
<accession>A0A843UYI2</accession>
<evidence type="ECO:0000259" key="15">
    <source>
        <dbReference type="PROSITE" id="PS50011"/>
    </source>
</evidence>
<organism evidence="16 17">
    <name type="scientific">Colocasia esculenta</name>
    <name type="common">Wild taro</name>
    <name type="synonym">Arum esculentum</name>
    <dbReference type="NCBI Taxonomy" id="4460"/>
    <lineage>
        <taxon>Eukaryota</taxon>
        <taxon>Viridiplantae</taxon>
        <taxon>Streptophyta</taxon>
        <taxon>Embryophyta</taxon>
        <taxon>Tracheophyta</taxon>
        <taxon>Spermatophyta</taxon>
        <taxon>Magnoliopsida</taxon>
        <taxon>Liliopsida</taxon>
        <taxon>Araceae</taxon>
        <taxon>Aroideae</taxon>
        <taxon>Colocasieae</taxon>
        <taxon>Colocasia</taxon>
    </lineage>
</organism>
<dbReference type="InterPro" id="IPR001245">
    <property type="entry name" value="Ser-Thr/Tyr_kinase_cat_dom"/>
</dbReference>
<evidence type="ECO:0000256" key="2">
    <source>
        <dbReference type="ARBA" id="ARBA00012513"/>
    </source>
</evidence>
<dbReference type="GO" id="GO:0004674">
    <property type="term" value="F:protein serine/threonine kinase activity"/>
    <property type="evidence" value="ECO:0007669"/>
    <property type="project" value="UniProtKB-KW"/>
</dbReference>
<name>A0A843UYI2_COLES</name>
<dbReference type="GO" id="GO:0005524">
    <property type="term" value="F:ATP binding"/>
    <property type="evidence" value="ECO:0007669"/>
    <property type="project" value="UniProtKB-UniRule"/>
</dbReference>
<dbReference type="InterPro" id="IPR047117">
    <property type="entry name" value="PERK1-13-like"/>
</dbReference>
<dbReference type="SUPFAM" id="SSF56112">
    <property type="entry name" value="Protein kinase-like (PK-like)"/>
    <property type="match status" value="1"/>
</dbReference>
<evidence type="ECO:0000256" key="8">
    <source>
        <dbReference type="ARBA" id="ARBA00022840"/>
    </source>
</evidence>
<dbReference type="InterPro" id="IPR011009">
    <property type="entry name" value="Kinase-like_dom_sf"/>
</dbReference>
<keyword evidence="9 14" id="KW-1133">Transmembrane helix</keyword>
<evidence type="ECO:0000313" key="16">
    <source>
        <dbReference type="EMBL" id="MQL87507.1"/>
    </source>
</evidence>
<keyword evidence="5 14" id="KW-0812">Transmembrane</keyword>
<gene>
    <name evidence="16" type="ORF">Taro_020058</name>
</gene>
<feature type="transmembrane region" description="Helical" evidence="14">
    <location>
        <begin position="32"/>
        <end position="57"/>
    </location>
</feature>
<feature type="binding site" evidence="13">
    <location>
        <position position="142"/>
    </location>
    <ligand>
        <name>ATP</name>
        <dbReference type="ChEBI" id="CHEBI:30616"/>
    </ligand>
</feature>
<dbReference type="InterPro" id="IPR000719">
    <property type="entry name" value="Prot_kinase_dom"/>
</dbReference>
<dbReference type="GO" id="GO:0005886">
    <property type="term" value="C:plasma membrane"/>
    <property type="evidence" value="ECO:0007669"/>
    <property type="project" value="UniProtKB-SubCell"/>
</dbReference>
<protein>
    <recommendedName>
        <fullName evidence="2">non-specific serine/threonine protein kinase</fullName>
        <ecNumber evidence="2">2.7.11.1</ecNumber>
    </recommendedName>
</protein>
<evidence type="ECO:0000256" key="7">
    <source>
        <dbReference type="ARBA" id="ARBA00022777"/>
    </source>
</evidence>
<evidence type="ECO:0000256" key="9">
    <source>
        <dbReference type="ARBA" id="ARBA00022989"/>
    </source>
</evidence>
<reference evidence="16" key="1">
    <citation type="submission" date="2017-07" db="EMBL/GenBank/DDBJ databases">
        <title>Taro Niue Genome Assembly and Annotation.</title>
        <authorList>
            <person name="Atibalentja N."/>
            <person name="Keating K."/>
            <person name="Fields C.J."/>
        </authorList>
    </citation>
    <scope>NUCLEOTIDE SEQUENCE</scope>
    <source>
        <strain evidence="16">Niue_2</strain>
        <tissue evidence="16">Leaf</tissue>
    </source>
</reference>
<comment type="catalytic activity">
    <reaction evidence="12">
        <text>L-seryl-[protein] + ATP = O-phospho-L-seryl-[protein] + ADP + H(+)</text>
        <dbReference type="Rhea" id="RHEA:17989"/>
        <dbReference type="Rhea" id="RHEA-COMP:9863"/>
        <dbReference type="Rhea" id="RHEA-COMP:11604"/>
        <dbReference type="ChEBI" id="CHEBI:15378"/>
        <dbReference type="ChEBI" id="CHEBI:29999"/>
        <dbReference type="ChEBI" id="CHEBI:30616"/>
        <dbReference type="ChEBI" id="CHEBI:83421"/>
        <dbReference type="ChEBI" id="CHEBI:456216"/>
        <dbReference type="EC" id="2.7.11.1"/>
    </reaction>
</comment>
<keyword evidence="3" id="KW-0723">Serine/threonine-protein kinase</keyword>
<dbReference type="EC" id="2.7.11.1" evidence="2"/>
<dbReference type="InterPro" id="IPR017441">
    <property type="entry name" value="Protein_kinase_ATP_BS"/>
</dbReference>
<comment type="subcellular location">
    <subcellularLocation>
        <location evidence="1">Cell membrane</location>
        <topology evidence="1">Single-pass membrane protein</topology>
    </subcellularLocation>
</comment>
<evidence type="ECO:0000256" key="10">
    <source>
        <dbReference type="ARBA" id="ARBA00023136"/>
    </source>
</evidence>
<evidence type="ECO:0000256" key="6">
    <source>
        <dbReference type="ARBA" id="ARBA00022741"/>
    </source>
</evidence>
<dbReference type="Pfam" id="PF07714">
    <property type="entry name" value="PK_Tyr_Ser-Thr"/>
    <property type="match status" value="1"/>
</dbReference>
<keyword evidence="17" id="KW-1185">Reference proteome</keyword>
<sequence>MWLGRKPDSDRRLANEAGISGDCATASSPEKFAVVLVGAAGAVALVGITVIVIRVFILHGRSVSRTSETNSSDPSLQVGQNVELPLRGDISYPSDFQGPRCFSLEELNQATKNFSEINLIGAGKFGEVYKGLLPDMVVAIKKRPAAPTQEFIREVQKLSSIRHRNIVSLLGYCQENDLQILVYEYLPNGSIATHLYGDFLSVYSSSSPPEHAQNYRDSSDISTLVDPRMASNFTAEGMRELLQVTVWCLNPSTGKRPPMSFVVSELDRILEKEMSLTTIMGEGTSRYSAPIGSLLRMGDIG</sequence>
<keyword evidence="8 13" id="KW-0067">ATP-binding</keyword>
<evidence type="ECO:0000256" key="1">
    <source>
        <dbReference type="ARBA" id="ARBA00004162"/>
    </source>
</evidence>
<dbReference type="Gene3D" id="1.10.510.10">
    <property type="entry name" value="Transferase(Phosphotransferase) domain 1"/>
    <property type="match status" value="1"/>
</dbReference>
<proteinExistence type="predicted"/>
<keyword evidence="10 14" id="KW-0472">Membrane</keyword>
<evidence type="ECO:0000256" key="13">
    <source>
        <dbReference type="PROSITE-ProRule" id="PRU10141"/>
    </source>
</evidence>
<comment type="caution">
    <text evidence="16">The sequence shown here is derived from an EMBL/GenBank/DDBJ whole genome shotgun (WGS) entry which is preliminary data.</text>
</comment>
<evidence type="ECO:0000256" key="5">
    <source>
        <dbReference type="ARBA" id="ARBA00022692"/>
    </source>
</evidence>
<comment type="catalytic activity">
    <reaction evidence="11">
        <text>L-threonyl-[protein] + ATP = O-phospho-L-threonyl-[protein] + ADP + H(+)</text>
        <dbReference type="Rhea" id="RHEA:46608"/>
        <dbReference type="Rhea" id="RHEA-COMP:11060"/>
        <dbReference type="Rhea" id="RHEA-COMP:11605"/>
        <dbReference type="ChEBI" id="CHEBI:15378"/>
        <dbReference type="ChEBI" id="CHEBI:30013"/>
        <dbReference type="ChEBI" id="CHEBI:30616"/>
        <dbReference type="ChEBI" id="CHEBI:61977"/>
        <dbReference type="ChEBI" id="CHEBI:456216"/>
        <dbReference type="EC" id="2.7.11.1"/>
    </reaction>
</comment>
<evidence type="ECO:0000256" key="4">
    <source>
        <dbReference type="ARBA" id="ARBA00022679"/>
    </source>
</evidence>
<evidence type="ECO:0000256" key="3">
    <source>
        <dbReference type="ARBA" id="ARBA00022527"/>
    </source>
</evidence>
<dbReference type="PANTHER" id="PTHR47982">
    <property type="entry name" value="PROLINE-RICH RECEPTOR-LIKE PROTEIN KINASE PERK4"/>
    <property type="match status" value="1"/>
</dbReference>
<evidence type="ECO:0000256" key="12">
    <source>
        <dbReference type="ARBA" id="ARBA00048679"/>
    </source>
</evidence>
<evidence type="ECO:0000256" key="11">
    <source>
        <dbReference type="ARBA" id="ARBA00047899"/>
    </source>
</evidence>